<dbReference type="Pfam" id="PF00440">
    <property type="entry name" value="TetR_N"/>
    <property type="match status" value="1"/>
</dbReference>
<dbReference type="InterPro" id="IPR001647">
    <property type="entry name" value="HTH_TetR"/>
</dbReference>
<evidence type="ECO:0000259" key="3">
    <source>
        <dbReference type="PROSITE" id="PS50977"/>
    </source>
</evidence>
<keyword evidence="1 2" id="KW-0238">DNA-binding</keyword>
<feature type="domain" description="HTH tetR-type" evidence="3">
    <location>
        <begin position="9"/>
        <end position="70"/>
    </location>
</feature>
<feature type="DNA-binding region" description="H-T-H motif" evidence="2">
    <location>
        <begin position="33"/>
        <end position="52"/>
    </location>
</feature>
<evidence type="ECO:0000313" key="4">
    <source>
        <dbReference type="EMBL" id="MFC5749249.1"/>
    </source>
</evidence>
<dbReference type="Proteomes" id="UP001596074">
    <property type="component" value="Unassembled WGS sequence"/>
</dbReference>
<comment type="caution">
    <text evidence="4">The sequence shown here is derived from an EMBL/GenBank/DDBJ whole genome shotgun (WGS) entry which is preliminary data.</text>
</comment>
<accession>A0ABW1A5I5</accession>
<dbReference type="EMBL" id="JBHSON010000041">
    <property type="protein sequence ID" value="MFC5749249.1"/>
    <property type="molecule type" value="Genomic_DNA"/>
</dbReference>
<protein>
    <submittedName>
        <fullName evidence="4">TetR/AcrR family transcriptional regulator</fullName>
    </submittedName>
</protein>
<sequence>MTAMSMLAPSTKAQIVLAAERLFARHGIEGVSLRQIGAEAGNGNKSAVQYHFGTKDRLLQAIFEHRLPGVYGRRRILIAQYRPADLQAWVKCYVLPILEQGEQEGSHYLTFVNMLRHHGRRDVFERLPEEFQASTREFYERVGALLPHIPEPLRAHRVSQAVAFSVDAASHREHAQVNGQPVLPFAVHVADLLDGLVGFLQAPVSPVARAVLDDASLEKTWAPSPVL</sequence>
<dbReference type="PANTHER" id="PTHR30055">
    <property type="entry name" value="HTH-TYPE TRANSCRIPTIONAL REGULATOR RUTR"/>
    <property type="match status" value="1"/>
</dbReference>
<evidence type="ECO:0000313" key="5">
    <source>
        <dbReference type="Proteomes" id="UP001596074"/>
    </source>
</evidence>
<dbReference type="PANTHER" id="PTHR30055:SF235">
    <property type="entry name" value="TRANSCRIPTIONAL REGULATORY PROTEIN"/>
    <property type="match status" value="1"/>
</dbReference>
<organism evidence="4 5">
    <name type="scientific">Actinomadura rugatobispora</name>
    <dbReference type="NCBI Taxonomy" id="1994"/>
    <lineage>
        <taxon>Bacteria</taxon>
        <taxon>Bacillati</taxon>
        <taxon>Actinomycetota</taxon>
        <taxon>Actinomycetes</taxon>
        <taxon>Streptosporangiales</taxon>
        <taxon>Thermomonosporaceae</taxon>
        <taxon>Actinomadura</taxon>
    </lineage>
</organism>
<evidence type="ECO:0000256" key="1">
    <source>
        <dbReference type="ARBA" id="ARBA00023125"/>
    </source>
</evidence>
<gene>
    <name evidence="4" type="ORF">ACFPZN_26825</name>
</gene>
<dbReference type="InterPro" id="IPR050109">
    <property type="entry name" value="HTH-type_TetR-like_transc_reg"/>
</dbReference>
<name>A0ABW1A5I5_9ACTN</name>
<dbReference type="InterPro" id="IPR009057">
    <property type="entry name" value="Homeodomain-like_sf"/>
</dbReference>
<evidence type="ECO:0000256" key="2">
    <source>
        <dbReference type="PROSITE-ProRule" id="PRU00335"/>
    </source>
</evidence>
<dbReference type="SUPFAM" id="SSF46689">
    <property type="entry name" value="Homeodomain-like"/>
    <property type="match status" value="1"/>
</dbReference>
<proteinExistence type="predicted"/>
<dbReference type="PROSITE" id="PS50977">
    <property type="entry name" value="HTH_TETR_2"/>
    <property type="match status" value="1"/>
</dbReference>
<keyword evidence="5" id="KW-1185">Reference proteome</keyword>
<reference evidence="5" key="1">
    <citation type="journal article" date="2019" name="Int. J. Syst. Evol. Microbiol.">
        <title>The Global Catalogue of Microorganisms (GCM) 10K type strain sequencing project: providing services to taxonomists for standard genome sequencing and annotation.</title>
        <authorList>
            <consortium name="The Broad Institute Genomics Platform"/>
            <consortium name="The Broad Institute Genome Sequencing Center for Infectious Disease"/>
            <person name="Wu L."/>
            <person name="Ma J."/>
        </authorList>
    </citation>
    <scope>NUCLEOTIDE SEQUENCE [LARGE SCALE GENOMIC DNA]</scope>
    <source>
        <strain evidence="5">KCTC 42087</strain>
    </source>
</reference>
<dbReference type="Gene3D" id="1.10.357.10">
    <property type="entry name" value="Tetracycline Repressor, domain 2"/>
    <property type="match status" value="1"/>
</dbReference>
<dbReference type="RefSeq" id="WP_378284968.1">
    <property type="nucleotide sequence ID" value="NZ_JBHSON010000041.1"/>
</dbReference>